<organism evidence="1 2">
    <name type="scientific">Caldibacillus debilis</name>
    <dbReference type="NCBI Taxonomy" id="301148"/>
    <lineage>
        <taxon>Bacteria</taxon>
        <taxon>Bacillati</taxon>
        <taxon>Bacillota</taxon>
        <taxon>Bacilli</taxon>
        <taxon>Bacillales</taxon>
        <taxon>Bacillaceae</taxon>
        <taxon>Caldibacillus</taxon>
    </lineage>
</organism>
<dbReference type="EMBL" id="QEWE01000032">
    <property type="protein sequence ID" value="REJ25501.1"/>
    <property type="molecule type" value="Genomic_DNA"/>
</dbReference>
<evidence type="ECO:0000313" key="2">
    <source>
        <dbReference type="Proteomes" id="UP000257014"/>
    </source>
</evidence>
<evidence type="ECO:0000313" key="1">
    <source>
        <dbReference type="EMBL" id="REJ25501.1"/>
    </source>
</evidence>
<sequence length="65" mass="7935">MSQKRSRRVRFWDIFLGNKEENRSLLVEWSHNAVLFFPHSRFILKSKILTEEFYGLIHKQLKICL</sequence>
<name>A0A3E0JZS2_9BACI</name>
<gene>
    <name evidence="1" type="ORF">C6P37_14810</name>
</gene>
<dbReference type="Proteomes" id="UP000257014">
    <property type="component" value="Unassembled WGS sequence"/>
</dbReference>
<reference evidence="1 2" key="1">
    <citation type="submission" date="2018-03" db="EMBL/GenBank/DDBJ databases">
        <authorList>
            <person name="Keele B.F."/>
        </authorList>
    </citation>
    <scope>NUCLEOTIDE SEQUENCE [LARGE SCALE GENOMIC DNA]</scope>
    <source>
        <strain evidence="1">ZCTH4_d</strain>
    </source>
</reference>
<proteinExistence type="predicted"/>
<accession>A0A3E0JZS2</accession>
<protein>
    <submittedName>
        <fullName evidence="1">Uncharacterized protein</fullName>
    </submittedName>
</protein>
<comment type="caution">
    <text evidence="1">The sequence shown here is derived from an EMBL/GenBank/DDBJ whole genome shotgun (WGS) entry which is preliminary data.</text>
</comment>
<dbReference type="AlphaFoldDB" id="A0A3E0JZS2"/>